<dbReference type="PANTHER" id="PTHR10773:SF19">
    <property type="match status" value="1"/>
</dbReference>
<keyword evidence="2" id="KW-1185">Reference proteome</keyword>
<dbReference type="PANTHER" id="PTHR10773">
    <property type="entry name" value="DNA-DIRECTED RNA POLYMERASES I, II, AND III SUBUNIT RPABC2"/>
    <property type="match status" value="1"/>
</dbReference>
<name>A0ABQ9HED3_9NEOP</name>
<proteinExistence type="predicted"/>
<dbReference type="Proteomes" id="UP001159363">
    <property type="component" value="Chromosome 4"/>
</dbReference>
<comment type="caution">
    <text evidence="1">The sequence shown here is derived from an EMBL/GenBank/DDBJ whole genome shotgun (WGS) entry which is preliminary data.</text>
</comment>
<accession>A0ABQ9HED3</accession>
<sequence length="267" mass="31489">MKDMKYFHEMFYQKSEKKFQDNFIVKHTTMCNIKRRRATKGTYSEKDATAKYSVKNTAQYLVRVCRETSVNILGISARHVNTTLKKYYHTGNVDEKRGSFRKKTKYRDKKEHVMQFINILKSVESNYCRGKSNRKYLPSDDWAWHSYIPPDKVFGFIERNIKICEIIRTREDIYDFVSKHSTVKQVGKDTKVNLFVTKCSYNDIQHTEMTIRNKVTTEKKKDVENLLKKHYAGKWRGIEALKSFAHVIDGSENSASMETRCCQPQAE</sequence>
<dbReference type="EMBL" id="JARBHB010000005">
    <property type="protein sequence ID" value="KAJ8882592.1"/>
    <property type="molecule type" value="Genomic_DNA"/>
</dbReference>
<evidence type="ECO:0000313" key="1">
    <source>
        <dbReference type="EMBL" id="KAJ8882592.1"/>
    </source>
</evidence>
<organism evidence="1 2">
    <name type="scientific">Dryococelus australis</name>
    <dbReference type="NCBI Taxonomy" id="614101"/>
    <lineage>
        <taxon>Eukaryota</taxon>
        <taxon>Metazoa</taxon>
        <taxon>Ecdysozoa</taxon>
        <taxon>Arthropoda</taxon>
        <taxon>Hexapoda</taxon>
        <taxon>Insecta</taxon>
        <taxon>Pterygota</taxon>
        <taxon>Neoptera</taxon>
        <taxon>Polyneoptera</taxon>
        <taxon>Phasmatodea</taxon>
        <taxon>Verophasmatodea</taxon>
        <taxon>Anareolatae</taxon>
        <taxon>Phasmatidae</taxon>
        <taxon>Eurycanthinae</taxon>
        <taxon>Dryococelus</taxon>
    </lineage>
</organism>
<gene>
    <name evidence="1" type="ORF">PR048_014403</name>
</gene>
<protein>
    <submittedName>
        <fullName evidence="1">Uncharacterized protein</fullName>
    </submittedName>
</protein>
<reference evidence="1 2" key="1">
    <citation type="submission" date="2023-02" db="EMBL/GenBank/DDBJ databases">
        <title>LHISI_Scaffold_Assembly.</title>
        <authorList>
            <person name="Stuart O.P."/>
            <person name="Cleave R."/>
            <person name="Magrath M.J.L."/>
            <person name="Mikheyev A.S."/>
        </authorList>
    </citation>
    <scope>NUCLEOTIDE SEQUENCE [LARGE SCALE GENOMIC DNA]</scope>
    <source>
        <strain evidence="1">Daus_M_001</strain>
        <tissue evidence="1">Leg muscle</tissue>
    </source>
</reference>
<evidence type="ECO:0000313" key="2">
    <source>
        <dbReference type="Proteomes" id="UP001159363"/>
    </source>
</evidence>